<accession>A0A9D1MYI6</accession>
<organism evidence="2 3">
    <name type="scientific">Candidatus Limenecus avicola</name>
    <dbReference type="NCBI Taxonomy" id="2840847"/>
    <lineage>
        <taxon>Bacteria</taxon>
        <taxon>Bacillati</taxon>
        <taxon>Bacillota</taxon>
        <taxon>Clostridia</taxon>
        <taxon>Eubacteriales</taxon>
        <taxon>Clostridiaceae</taxon>
        <taxon>Clostridiaceae incertae sedis</taxon>
        <taxon>Candidatus Limenecus</taxon>
    </lineage>
</organism>
<dbReference type="EMBL" id="DVOD01000003">
    <property type="protein sequence ID" value="HIU91537.1"/>
    <property type="molecule type" value="Genomic_DNA"/>
</dbReference>
<evidence type="ECO:0000313" key="2">
    <source>
        <dbReference type="EMBL" id="HIU91537.1"/>
    </source>
</evidence>
<name>A0A9D1MYI6_9CLOT</name>
<sequence length="81" mass="8802">MVNGLSPSNIPYQGFPANAVGATPVTKDIASYCYDTQRTNIAKTYHHLTSEDKQSYTWPIIGAVVSFLSLLAVTSIKRGKP</sequence>
<comment type="caution">
    <text evidence="2">The sequence shown here is derived from an EMBL/GenBank/DDBJ whole genome shotgun (WGS) entry which is preliminary data.</text>
</comment>
<evidence type="ECO:0000256" key="1">
    <source>
        <dbReference type="SAM" id="Phobius"/>
    </source>
</evidence>
<protein>
    <submittedName>
        <fullName evidence="2">Uncharacterized protein</fullName>
    </submittedName>
</protein>
<dbReference type="AlphaFoldDB" id="A0A9D1MYI6"/>
<gene>
    <name evidence="2" type="ORF">IAD26_00235</name>
</gene>
<proteinExistence type="predicted"/>
<keyword evidence="1" id="KW-0812">Transmembrane</keyword>
<evidence type="ECO:0000313" key="3">
    <source>
        <dbReference type="Proteomes" id="UP000886748"/>
    </source>
</evidence>
<feature type="transmembrane region" description="Helical" evidence="1">
    <location>
        <begin position="56"/>
        <end position="76"/>
    </location>
</feature>
<keyword evidence="1" id="KW-0472">Membrane</keyword>
<reference evidence="2" key="2">
    <citation type="journal article" date="2021" name="PeerJ">
        <title>Extensive microbial diversity within the chicken gut microbiome revealed by metagenomics and culture.</title>
        <authorList>
            <person name="Gilroy R."/>
            <person name="Ravi A."/>
            <person name="Getino M."/>
            <person name="Pursley I."/>
            <person name="Horton D.L."/>
            <person name="Alikhan N.F."/>
            <person name="Baker D."/>
            <person name="Gharbi K."/>
            <person name="Hall N."/>
            <person name="Watson M."/>
            <person name="Adriaenssens E.M."/>
            <person name="Foster-Nyarko E."/>
            <person name="Jarju S."/>
            <person name="Secka A."/>
            <person name="Antonio M."/>
            <person name="Oren A."/>
            <person name="Chaudhuri R.R."/>
            <person name="La Ragione R."/>
            <person name="Hildebrand F."/>
            <person name="Pallen M.J."/>
        </authorList>
    </citation>
    <scope>NUCLEOTIDE SEQUENCE</scope>
    <source>
        <strain evidence="2">CHK154-7741</strain>
    </source>
</reference>
<reference evidence="2" key="1">
    <citation type="submission" date="2020-10" db="EMBL/GenBank/DDBJ databases">
        <authorList>
            <person name="Gilroy R."/>
        </authorList>
    </citation>
    <scope>NUCLEOTIDE SEQUENCE</scope>
    <source>
        <strain evidence="2">CHK154-7741</strain>
    </source>
</reference>
<keyword evidence="1" id="KW-1133">Transmembrane helix</keyword>
<dbReference type="Proteomes" id="UP000886748">
    <property type="component" value="Unassembled WGS sequence"/>
</dbReference>